<accession>A0A852ZSK6</accession>
<dbReference type="PANTHER" id="PTHR23517:SF3">
    <property type="entry name" value="INTEGRAL MEMBRANE TRANSPORT PROTEIN"/>
    <property type="match status" value="1"/>
</dbReference>
<feature type="transmembrane region" description="Helical" evidence="8">
    <location>
        <begin position="35"/>
        <end position="53"/>
    </location>
</feature>
<feature type="region of interest" description="Disordered" evidence="7">
    <location>
        <begin position="1"/>
        <end position="27"/>
    </location>
</feature>
<feature type="transmembrane region" description="Helical" evidence="8">
    <location>
        <begin position="354"/>
        <end position="375"/>
    </location>
</feature>
<keyword evidence="2" id="KW-0813">Transport</keyword>
<dbReference type="Gene3D" id="1.20.1250.20">
    <property type="entry name" value="MFS general substrate transporter like domains"/>
    <property type="match status" value="1"/>
</dbReference>
<reference evidence="10 11" key="1">
    <citation type="submission" date="2020-07" db="EMBL/GenBank/DDBJ databases">
        <title>Sequencing the genomes of 1000 actinobacteria strains.</title>
        <authorList>
            <person name="Klenk H.-P."/>
        </authorList>
    </citation>
    <scope>NUCLEOTIDE SEQUENCE [LARGE SCALE GENOMIC DNA]</scope>
    <source>
        <strain evidence="10 11">DSM 42178</strain>
    </source>
</reference>
<feature type="transmembrane region" description="Helical" evidence="8">
    <location>
        <begin position="73"/>
        <end position="94"/>
    </location>
</feature>
<evidence type="ECO:0000256" key="5">
    <source>
        <dbReference type="ARBA" id="ARBA00022989"/>
    </source>
</evidence>
<feature type="transmembrane region" description="Helical" evidence="8">
    <location>
        <begin position="163"/>
        <end position="187"/>
    </location>
</feature>
<feature type="transmembrane region" description="Helical" evidence="8">
    <location>
        <begin position="295"/>
        <end position="315"/>
    </location>
</feature>
<proteinExistence type="predicted"/>
<feature type="compositionally biased region" description="Basic and acidic residues" evidence="7">
    <location>
        <begin position="223"/>
        <end position="239"/>
    </location>
</feature>
<comment type="caution">
    <text evidence="10">The sequence shown here is derived from an EMBL/GenBank/DDBJ whole genome shotgun (WGS) entry which is preliminary data.</text>
</comment>
<dbReference type="GO" id="GO:0022857">
    <property type="term" value="F:transmembrane transporter activity"/>
    <property type="evidence" value="ECO:0007669"/>
    <property type="project" value="InterPro"/>
</dbReference>
<evidence type="ECO:0000256" key="3">
    <source>
        <dbReference type="ARBA" id="ARBA00022475"/>
    </source>
</evidence>
<feature type="region of interest" description="Disordered" evidence="7">
    <location>
        <begin position="451"/>
        <end position="514"/>
    </location>
</feature>
<keyword evidence="5 8" id="KW-1133">Transmembrane helix</keyword>
<dbReference type="Proteomes" id="UP000567795">
    <property type="component" value="Unassembled WGS sequence"/>
</dbReference>
<feature type="transmembrane region" description="Helical" evidence="8">
    <location>
        <begin position="427"/>
        <end position="446"/>
    </location>
</feature>
<feature type="compositionally biased region" description="Low complexity" evidence="7">
    <location>
        <begin position="458"/>
        <end position="477"/>
    </location>
</feature>
<dbReference type="InterPro" id="IPR011701">
    <property type="entry name" value="MFS"/>
</dbReference>
<feature type="compositionally biased region" description="Low complexity" evidence="7">
    <location>
        <begin position="1"/>
        <end position="20"/>
    </location>
</feature>
<keyword evidence="4 8" id="KW-0812">Transmembrane</keyword>
<comment type="subcellular location">
    <subcellularLocation>
        <location evidence="1">Cell membrane</location>
        <topology evidence="1">Multi-pass membrane protein</topology>
    </subcellularLocation>
</comment>
<evidence type="ECO:0000256" key="8">
    <source>
        <dbReference type="SAM" id="Phobius"/>
    </source>
</evidence>
<sequence length="514" mass="53190">MPAASASGPSPTTPSDSATPLPTPSAPAPASPAPALAWGIWAIGALGYAVAVLHRSSLSVAGIAAAERFDIGASALTAFTVIQVLVYAALQIPVGILVDRFGPRRLLATGLVTMLAGQALFAFSADFPTAVSARVLIGAGDATMFVSVLRLVAAWFPSRQVPLVTQLTAIVGMLGAMAGATPLGFLLNRYGWTWAFATVAGTAALVLLPVALVLRNTPAPRPSRAERPSRADRRADRRAGRAGAPGVRAMLVDGWREPGTRLGLWTHFTTQFPGNVFQLLWGYPFLVQGQHLSPGTASGLVTLQIGVSVLVGPLLGRAISGRERVRLPLALTVIGATAAVWAVVLAWPGGRAPLWLLVVLVAVMGANGPASMLGLDFARTYNPGHRLGTVSGIVNVGGFTASMLLLLSIGWLLDAVSDGTGYDTGDFRIAMCAQFVLVLLGVTQMVRMHRKATRRTLPPSDSASASGPGSAPVCAPGRGSAAGVRWRVGSRPDARPDTPADAQADSRPPSRVSG</sequence>
<feature type="transmembrane region" description="Helical" evidence="8">
    <location>
        <begin position="387"/>
        <end position="407"/>
    </location>
</feature>
<feature type="transmembrane region" description="Helical" evidence="8">
    <location>
        <begin position="135"/>
        <end position="157"/>
    </location>
</feature>
<feature type="transmembrane region" description="Helical" evidence="8">
    <location>
        <begin position="327"/>
        <end position="348"/>
    </location>
</feature>
<dbReference type="SUPFAM" id="SSF103473">
    <property type="entry name" value="MFS general substrate transporter"/>
    <property type="match status" value="1"/>
</dbReference>
<evidence type="ECO:0000259" key="9">
    <source>
        <dbReference type="PROSITE" id="PS50850"/>
    </source>
</evidence>
<gene>
    <name evidence="10" type="ORF">FHU37_002262</name>
</gene>
<dbReference type="PROSITE" id="PS50850">
    <property type="entry name" value="MFS"/>
    <property type="match status" value="1"/>
</dbReference>
<feature type="region of interest" description="Disordered" evidence="7">
    <location>
        <begin position="219"/>
        <end position="244"/>
    </location>
</feature>
<evidence type="ECO:0000313" key="11">
    <source>
        <dbReference type="Proteomes" id="UP000567795"/>
    </source>
</evidence>
<dbReference type="CDD" id="cd06174">
    <property type="entry name" value="MFS"/>
    <property type="match status" value="1"/>
</dbReference>
<feature type="transmembrane region" description="Helical" evidence="8">
    <location>
        <begin position="106"/>
        <end position="123"/>
    </location>
</feature>
<dbReference type="GO" id="GO:0005886">
    <property type="term" value="C:plasma membrane"/>
    <property type="evidence" value="ECO:0007669"/>
    <property type="project" value="UniProtKB-SubCell"/>
</dbReference>
<evidence type="ECO:0000313" key="10">
    <source>
        <dbReference type="EMBL" id="NYI05319.1"/>
    </source>
</evidence>
<feature type="domain" description="Major facilitator superfamily (MFS) profile" evidence="9">
    <location>
        <begin position="40"/>
        <end position="451"/>
    </location>
</feature>
<dbReference type="Pfam" id="PF07690">
    <property type="entry name" value="MFS_1"/>
    <property type="match status" value="1"/>
</dbReference>
<evidence type="ECO:0000256" key="7">
    <source>
        <dbReference type="SAM" id="MobiDB-lite"/>
    </source>
</evidence>
<keyword evidence="11" id="KW-1185">Reference proteome</keyword>
<name>A0A852ZSK6_9ACTN</name>
<dbReference type="InterPro" id="IPR036259">
    <property type="entry name" value="MFS_trans_sf"/>
</dbReference>
<evidence type="ECO:0000256" key="4">
    <source>
        <dbReference type="ARBA" id="ARBA00022692"/>
    </source>
</evidence>
<evidence type="ECO:0000256" key="1">
    <source>
        <dbReference type="ARBA" id="ARBA00004651"/>
    </source>
</evidence>
<feature type="transmembrane region" description="Helical" evidence="8">
    <location>
        <begin position="194"/>
        <end position="214"/>
    </location>
</feature>
<dbReference type="PANTHER" id="PTHR23517">
    <property type="entry name" value="RESISTANCE PROTEIN MDTM, PUTATIVE-RELATED-RELATED"/>
    <property type="match status" value="1"/>
</dbReference>
<evidence type="ECO:0000256" key="6">
    <source>
        <dbReference type="ARBA" id="ARBA00023136"/>
    </source>
</evidence>
<dbReference type="InterPro" id="IPR050171">
    <property type="entry name" value="MFS_Transporters"/>
</dbReference>
<dbReference type="RefSeq" id="WP_179814076.1">
    <property type="nucleotide sequence ID" value="NZ_JACBZD010000001.1"/>
</dbReference>
<keyword evidence="3" id="KW-1003">Cell membrane</keyword>
<evidence type="ECO:0000256" key="2">
    <source>
        <dbReference type="ARBA" id="ARBA00022448"/>
    </source>
</evidence>
<protein>
    <submittedName>
        <fullName evidence="10">MFS family permease</fullName>
    </submittedName>
</protein>
<organism evidence="10 11">
    <name type="scientific">Allostreptomyces psammosilenae</name>
    <dbReference type="NCBI Taxonomy" id="1892865"/>
    <lineage>
        <taxon>Bacteria</taxon>
        <taxon>Bacillati</taxon>
        <taxon>Actinomycetota</taxon>
        <taxon>Actinomycetes</taxon>
        <taxon>Kitasatosporales</taxon>
        <taxon>Streptomycetaceae</taxon>
        <taxon>Allostreptomyces</taxon>
    </lineage>
</organism>
<keyword evidence="6 8" id="KW-0472">Membrane</keyword>
<dbReference type="InterPro" id="IPR020846">
    <property type="entry name" value="MFS_dom"/>
</dbReference>
<dbReference type="AlphaFoldDB" id="A0A852ZSK6"/>
<dbReference type="EMBL" id="JACBZD010000001">
    <property type="protein sequence ID" value="NYI05319.1"/>
    <property type="molecule type" value="Genomic_DNA"/>
</dbReference>